<dbReference type="SUPFAM" id="SSF109854">
    <property type="entry name" value="DinB/YfiT-like putative metalloenzymes"/>
    <property type="match status" value="1"/>
</dbReference>
<sequence>MTAPAAESAAALSPALSIPDFVTHWQGHRALTRRVIEAFPEDQLFTFSLGGLRPFGAQATEIHLVDAMTVTAMRSGEWTEPDWRAGPTDRASLLAAWDAVSAELAEHGPHTDPAFLSGMHTLPWGEMPGWVAAIYAVDNEIHHRAQGYVYLRALGTEPPAFYER</sequence>
<comment type="similarity">
    <text evidence="1">Belongs to the DinB family.</text>
</comment>
<comment type="caution">
    <text evidence="3">The sequence shown here is derived from an EMBL/GenBank/DDBJ whole genome shotgun (WGS) entry which is preliminary data.</text>
</comment>
<dbReference type="GO" id="GO:0046872">
    <property type="term" value="F:metal ion binding"/>
    <property type="evidence" value="ECO:0007669"/>
    <property type="project" value="UniProtKB-KW"/>
</dbReference>
<dbReference type="AlphaFoldDB" id="A0A8H9L9F0"/>
<dbReference type="InterPro" id="IPR007837">
    <property type="entry name" value="DinB"/>
</dbReference>
<dbReference type="RefSeq" id="WP_110827806.1">
    <property type="nucleotide sequence ID" value="NZ_BMQG01000008.1"/>
</dbReference>
<keyword evidence="4" id="KW-1185">Reference proteome</keyword>
<protein>
    <submittedName>
        <fullName evidence="3">DNA damage-inducible protein DinB</fullName>
    </submittedName>
</protein>
<evidence type="ECO:0000313" key="4">
    <source>
        <dbReference type="Proteomes" id="UP000600547"/>
    </source>
</evidence>
<evidence type="ECO:0000256" key="1">
    <source>
        <dbReference type="ARBA" id="ARBA00008635"/>
    </source>
</evidence>
<proteinExistence type="inferred from homology"/>
<name>A0A8H9L9F0_9DEIO</name>
<evidence type="ECO:0000313" key="3">
    <source>
        <dbReference type="EMBL" id="GGM47451.1"/>
    </source>
</evidence>
<gene>
    <name evidence="3" type="ORF">GCM10008956_24520</name>
</gene>
<dbReference type="InterPro" id="IPR034660">
    <property type="entry name" value="DinB/YfiT-like"/>
</dbReference>
<dbReference type="Proteomes" id="UP000600547">
    <property type="component" value="Unassembled WGS sequence"/>
</dbReference>
<organism evidence="3 4">
    <name type="scientific">Deinococcus arenae</name>
    <dbReference type="NCBI Taxonomy" id="1452751"/>
    <lineage>
        <taxon>Bacteria</taxon>
        <taxon>Thermotogati</taxon>
        <taxon>Deinococcota</taxon>
        <taxon>Deinococci</taxon>
        <taxon>Deinococcales</taxon>
        <taxon>Deinococcaceae</taxon>
        <taxon>Deinococcus</taxon>
    </lineage>
</organism>
<evidence type="ECO:0000256" key="2">
    <source>
        <dbReference type="ARBA" id="ARBA00022723"/>
    </source>
</evidence>
<keyword evidence="2" id="KW-0479">Metal-binding</keyword>
<accession>A0A8H9L9F0</accession>
<reference evidence="4" key="1">
    <citation type="journal article" date="2019" name="Int. J. Syst. Evol. Microbiol.">
        <title>The Global Catalogue of Microorganisms (GCM) 10K type strain sequencing project: providing services to taxonomists for standard genome sequencing and annotation.</title>
        <authorList>
            <consortium name="The Broad Institute Genomics Platform"/>
            <consortium name="The Broad Institute Genome Sequencing Center for Infectious Disease"/>
            <person name="Wu L."/>
            <person name="Ma J."/>
        </authorList>
    </citation>
    <scope>NUCLEOTIDE SEQUENCE [LARGE SCALE GENOMIC DNA]</scope>
    <source>
        <strain evidence="4">JCM 31047</strain>
    </source>
</reference>
<dbReference type="Pfam" id="PF05163">
    <property type="entry name" value="DinB"/>
    <property type="match status" value="1"/>
</dbReference>
<dbReference type="Gene3D" id="1.20.120.450">
    <property type="entry name" value="dinb family like domain"/>
    <property type="match status" value="1"/>
</dbReference>
<dbReference type="EMBL" id="BMQG01000008">
    <property type="protein sequence ID" value="GGM47451.1"/>
    <property type="molecule type" value="Genomic_DNA"/>
</dbReference>